<dbReference type="InterPro" id="IPR023213">
    <property type="entry name" value="CAT-like_dom_sf"/>
</dbReference>
<feature type="active site" description="Proton acceptor" evidence="9">
    <location>
        <position position="369"/>
    </location>
</feature>
<dbReference type="Gene3D" id="3.30.559.10">
    <property type="entry name" value="Chloramphenicol acetyltransferase-like domain"/>
    <property type="match status" value="1"/>
</dbReference>
<protein>
    <recommendedName>
        <fullName evidence="10">Choline/carnitine acyltransferase domain-containing protein</fullName>
    </recommendedName>
</protein>
<dbReference type="Gene3D" id="1.20.1280.180">
    <property type="match status" value="1"/>
</dbReference>
<dbReference type="PANTHER" id="PTHR22589">
    <property type="entry name" value="CARNITINE O-ACYLTRANSFERASE"/>
    <property type="match status" value="1"/>
</dbReference>
<gene>
    <name evidence="11" type="ORF">T265_13896</name>
</gene>
<evidence type="ECO:0000259" key="10">
    <source>
        <dbReference type="Pfam" id="PF00755"/>
    </source>
</evidence>
<dbReference type="InterPro" id="IPR042231">
    <property type="entry name" value="Cho/carn_acyl_trans_2"/>
</dbReference>
<dbReference type="KEGG" id="ovi:T265_13896"/>
<keyword evidence="3" id="KW-0813">Transport</keyword>
<dbReference type="EMBL" id="KL596734">
    <property type="protein sequence ID" value="KER26979.1"/>
    <property type="molecule type" value="Genomic_DNA"/>
</dbReference>
<evidence type="ECO:0000256" key="9">
    <source>
        <dbReference type="PIRSR" id="PIRSR600542-1"/>
    </source>
</evidence>
<dbReference type="InterPro" id="IPR000542">
    <property type="entry name" value="Carn_acyl_trans"/>
</dbReference>
<dbReference type="GeneID" id="20328063"/>
<evidence type="ECO:0000313" key="11">
    <source>
        <dbReference type="EMBL" id="KER26979.1"/>
    </source>
</evidence>
<dbReference type="CTD" id="20328063"/>
<dbReference type="InterPro" id="IPR039551">
    <property type="entry name" value="Cho/carn_acyl_trans"/>
</dbReference>
<dbReference type="Proteomes" id="UP000054324">
    <property type="component" value="Unassembled WGS sequence"/>
</dbReference>
<dbReference type="PANTHER" id="PTHR22589:SF16">
    <property type="entry name" value="CARNITINE O-PALMITOYLTRANSFERASE 2, MITOCHONDRIAL"/>
    <property type="match status" value="1"/>
</dbReference>
<keyword evidence="7" id="KW-0012">Acyltransferase</keyword>
<comment type="pathway">
    <text evidence="1">Lipid metabolism; fatty acid beta-oxidation.</text>
</comment>
<dbReference type="SUPFAM" id="SSF52777">
    <property type="entry name" value="CoA-dependent acyltransferases"/>
    <property type="match status" value="2"/>
</dbReference>
<organism evidence="11 12">
    <name type="scientific">Opisthorchis viverrini</name>
    <name type="common">Southeast Asian liver fluke</name>
    <dbReference type="NCBI Taxonomy" id="6198"/>
    <lineage>
        <taxon>Eukaryota</taxon>
        <taxon>Metazoa</taxon>
        <taxon>Spiralia</taxon>
        <taxon>Lophotrochozoa</taxon>
        <taxon>Platyhelminthes</taxon>
        <taxon>Trematoda</taxon>
        <taxon>Digenea</taxon>
        <taxon>Opisthorchiida</taxon>
        <taxon>Opisthorchiata</taxon>
        <taxon>Opisthorchiidae</taxon>
        <taxon>Opisthorchis</taxon>
    </lineage>
</organism>
<evidence type="ECO:0000256" key="8">
    <source>
        <dbReference type="ARBA" id="ARBA00048999"/>
    </source>
</evidence>
<feature type="domain" description="Choline/carnitine acyltransferase" evidence="10">
    <location>
        <begin position="517"/>
        <end position="703"/>
    </location>
</feature>
<dbReference type="OrthoDB" id="240216at2759"/>
<dbReference type="STRING" id="6198.A0A075AER2"/>
<dbReference type="GO" id="GO:0005739">
    <property type="term" value="C:mitochondrion"/>
    <property type="evidence" value="ECO:0007669"/>
    <property type="project" value="TreeGrafter"/>
</dbReference>
<comment type="catalytic activity">
    <reaction evidence="8">
        <text>4,8-dimethylnonanoyl-CoA + (R)-carnitine = O-4,8-dimethylnonanoyl-(R)-carnitine + CoA</text>
        <dbReference type="Rhea" id="RHEA:44860"/>
        <dbReference type="ChEBI" id="CHEBI:16347"/>
        <dbReference type="ChEBI" id="CHEBI:57287"/>
        <dbReference type="ChEBI" id="CHEBI:77061"/>
        <dbReference type="ChEBI" id="CHEBI:84654"/>
    </reaction>
</comment>
<evidence type="ECO:0000256" key="1">
    <source>
        <dbReference type="ARBA" id="ARBA00005005"/>
    </source>
</evidence>
<accession>A0A075AER2</accession>
<keyword evidence="12" id="KW-1185">Reference proteome</keyword>
<dbReference type="GO" id="GO:0004095">
    <property type="term" value="F:carnitine O-palmitoyltransferase activity"/>
    <property type="evidence" value="ECO:0007669"/>
    <property type="project" value="TreeGrafter"/>
</dbReference>
<keyword evidence="5" id="KW-0276">Fatty acid metabolism</keyword>
<dbReference type="Gene3D" id="3.30.559.70">
    <property type="entry name" value="Choline/Carnitine o-acyltransferase, domain 2"/>
    <property type="match status" value="1"/>
</dbReference>
<dbReference type="UniPathway" id="UPA00659"/>
<dbReference type="Pfam" id="PF00755">
    <property type="entry name" value="Carn_acyltransf"/>
    <property type="match status" value="2"/>
</dbReference>
<dbReference type="Gene3D" id="1.10.275.20">
    <property type="entry name" value="Choline/Carnitine o-acyltransferase"/>
    <property type="match status" value="1"/>
</dbReference>
<reference evidence="11 12" key="1">
    <citation type="submission" date="2013-11" db="EMBL/GenBank/DDBJ databases">
        <title>Opisthorchis viverrini - life in the bile duct.</title>
        <authorList>
            <person name="Young N.D."/>
            <person name="Nagarajan N."/>
            <person name="Lin S.J."/>
            <person name="Korhonen P.K."/>
            <person name="Jex A.R."/>
            <person name="Hall R.S."/>
            <person name="Safavi-Hemami H."/>
            <person name="Kaewkong W."/>
            <person name="Bertrand D."/>
            <person name="Gao S."/>
            <person name="Seet Q."/>
            <person name="Wongkham S."/>
            <person name="Teh B.T."/>
            <person name="Wongkham C."/>
            <person name="Intapan P.M."/>
            <person name="Maleewong W."/>
            <person name="Yang X."/>
            <person name="Hu M."/>
            <person name="Wang Z."/>
            <person name="Hofmann A."/>
            <person name="Sternberg P.W."/>
            <person name="Tan P."/>
            <person name="Wang J."/>
            <person name="Gasser R.B."/>
        </authorList>
    </citation>
    <scope>NUCLEOTIDE SEQUENCE [LARGE SCALE GENOMIC DNA]</scope>
</reference>
<dbReference type="InterPro" id="IPR042572">
    <property type="entry name" value="Carn_acyl_trans_N"/>
</dbReference>
<sequence length="723" mass="81121">MSRLPVCPVARRLLKPHASYSAYSTKPPAENAKPGLCTDHFQASLPRLRVPALEKTLERYVNSQKALLDTEQLRHTEKLVAKFRVERGPELQHELEHYAKTHRHTSYITSMWSDMYLRDRRPVVLTHNPVIVLKDSTLGSGYQKPAIRATNLLHHLVEFCRLLRTNLLEPEVFHLNPEKSKTPRFNQIMRFVPRSVATYAAYLFNAYPLDMSQYPLMFNTTRLPEPEKDRLLTDPSARHVLVIHHGQLYVFDVFDVYGNPVSPKQLLSNINFILSRPPVPSAPGLGVITTMNRDDAYLARERLLTLNNKSNLKLVDTALIALVLDEEPLADLKEMLLNFLAGPSESRWFDKSVSLLVNGTGHAAVNFEHSWGDGVAVVRLCNDVYENSESKPVVTAADLLNSNNSLPSPDVRRLEWLLDDHIQNEVLTPARQKYDAWRRSVILHFVEKHDSLTRSLCKAANVGADAMIQLCFQSQADVCSAVAPFRCLTAMAPGESTRARILPGCPSLDRGSRDAAELAYNILHEQPVPTYESCSTAAFKHGRTETMRPATVETRAFVDLMRREQGVVTSGFSDKPVAGSVTQQQLQKALDDCSKKHGILTREAAMGQGWDRHLFALKHFAQEQLGRTLPDLFLDENYAFINRHTLSTSTLASPNFAGGGFAAVDRDGYGVGYRLMPDSCGAAVTSWKDSTRVNAAEFCDALNISIDRAWPSWQYPSPRASLW</sequence>
<feature type="domain" description="Choline/carnitine acyltransferase" evidence="10">
    <location>
        <begin position="49"/>
        <end position="473"/>
    </location>
</feature>
<evidence type="ECO:0000256" key="7">
    <source>
        <dbReference type="ARBA" id="ARBA00023315"/>
    </source>
</evidence>
<feature type="non-terminal residue" evidence="11">
    <location>
        <position position="723"/>
    </location>
</feature>
<keyword evidence="4" id="KW-0808">Transferase</keyword>
<evidence type="ECO:0000256" key="6">
    <source>
        <dbReference type="ARBA" id="ARBA00023098"/>
    </source>
</evidence>
<evidence type="ECO:0000256" key="4">
    <source>
        <dbReference type="ARBA" id="ARBA00022679"/>
    </source>
</evidence>
<dbReference type="GO" id="GO:0006635">
    <property type="term" value="P:fatty acid beta-oxidation"/>
    <property type="evidence" value="ECO:0007669"/>
    <property type="project" value="UniProtKB-UniPathway"/>
</dbReference>
<dbReference type="RefSeq" id="XP_009169296.1">
    <property type="nucleotide sequence ID" value="XM_009171032.1"/>
</dbReference>
<keyword evidence="6" id="KW-0443">Lipid metabolism</keyword>
<evidence type="ECO:0000256" key="3">
    <source>
        <dbReference type="ARBA" id="ARBA00022448"/>
    </source>
</evidence>
<evidence type="ECO:0000256" key="2">
    <source>
        <dbReference type="ARBA" id="ARBA00005232"/>
    </source>
</evidence>
<evidence type="ECO:0000313" key="12">
    <source>
        <dbReference type="Proteomes" id="UP000054324"/>
    </source>
</evidence>
<proteinExistence type="inferred from homology"/>
<comment type="similarity">
    <text evidence="2">Belongs to the carnitine/choline acetyltransferase family.</text>
</comment>
<name>A0A075AER2_OPIVI</name>
<dbReference type="AlphaFoldDB" id="A0A075AER2"/>
<evidence type="ECO:0000256" key="5">
    <source>
        <dbReference type="ARBA" id="ARBA00022832"/>
    </source>
</evidence>